<sequence>MAKIAPKAFGGPVLFSYGFRPFFLGAIVFASLVIPFWVGVFQGTFELGGFFSPIDWHIHEMLFGYTAAVVSGFLFTAIPNWTGRMPIKGWPLALLAALWVLGRLAMLGISGLSPPAVALIDCAFLAAIGAMILREIIAGQNWRNLKVVVPILLFLAANLLFHFEVLTQGGADYSRRLGLAVVIFLITLIGGRIIPSFTRNWLVKSNPGALPIPFNRFDAVCLLAGAITLVVWVILPDAPATGALLYVAAALHLFRLTRWKGHRTPASLLLLMLHIAYAFIPLGFLVLGLGHTVAALHLLGIGAVGGMTTAVMIRATLGHTGRSLESGKALGAGFILIILAGIMRSAASDAYLLGLSGLVVSATLWTVGFGLLFIWLGPCLWSPKAGRKTPNQPA</sequence>
<feature type="transmembrane region" description="Helical" evidence="1">
    <location>
        <begin position="61"/>
        <end position="78"/>
    </location>
</feature>
<comment type="caution">
    <text evidence="2">The sequence shown here is derived from an EMBL/GenBank/DDBJ whole genome shotgun (WGS) entry which is preliminary data.</text>
</comment>
<feature type="transmembrane region" description="Helical" evidence="1">
    <location>
        <begin position="115"/>
        <end position="133"/>
    </location>
</feature>
<feature type="transmembrane region" description="Helical" evidence="1">
    <location>
        <begin position="268"/>
        <end position="289"/>
    </location>
</feature>
<feature type="transmembrane region" description="Helical" evidence="1">
    <location>
        <begin position="21"/>
        <end position="41"/>
    </location>
</feature>
<proteinExistence type="predicted"/>
<dbReference type="EMBL" id="JBHMEA010000042">
    <property type="protein sequence ID" value="MFB9232661.1"/>
    <property type="molecule type" value="Genomic_DNA"/>
</dbReference>
<keyword evidence="1" id="KW-0812">Transmembrane</keyword>
<feature type="transmembrane region" description="Helical" evidence="1">
    <location>
        <begin position="240"/>
        <end position="256"/>
    </location>
</feature>
<reference evidence="2 3" key="1">
    <citation type="submission" date="2024-09" db="EMBL/GenBank/DDBJ databases">
        <authorList>
            <person name="Sun Q."/>
            <person name="Mori K."/>
        </authorList>
    </citation>
    <scope>NUCLEOTIDE SEQUENCE [LARGE SCALE GENOMIC DNA]</scope>
    <source>
        <strain evidence="2 3">CECT 8726</strain>
    </source>
</reference>
<organism evidence="2 3">
    <name type="scientific">Pseudohalocynthiibacter aestuariivivens</name>
    <dbReference type="NCBI Taxonomy" id="1591409"/>
    <lineage>
        <taxon>Bacteria</taxon>
        <taxon>Pseudomonadati</taxon>
        <taxon>Pseudomonadota</taxon>
        <taxon>Alphaproteobacteria</taxon>
        <taxon>Rhodobacterales</taxon>
        <taxon>Paracoccaceae</taxon>
        <taxon>Pseudohalocynthiibacter</taxon>
    </lineage>
</organism>
<protein>
    <submittedName>
        <fullName evidence="2">NnrS family protein</fullName>
    </submittedName>
</protein>
<evidence type="ECO:0000256" key="1">
    <source>
        <dbReference type="SAM" id="Phobius"/>
    </source>
</evidence>
<keyword evidence="1" id="KW-0472">Membrane</keyword>
<name>A0ABV5JGR6_9RHOB</name>
<evidence type="ECO:0000313" key="2">
    <source>
        <dbReference type="EMBL" id="MFB9232661.1"/>
    </source>
</evidence>
<dbReference type="Proteomes" id="UP001589683">
    <property type="component" value="Unassembled WGS sequence"/>
</dbReference>
<feature type="transmembrane region" description="Helical" evidence="1">
    <location>
        <begin position="329"/>
        <end position="347"/>
    </location>
</feature>
<dbReference type="InterPro" id="IPR010266">
    <property type="entry name" value="NnrS"/>
</dbReference>
<gene>
    <name evidence="2" type="ORF">ACFFUT_12770</name>
</gene>
<dbReference type="Pfam" id="PF05940">
    <property type="entry name" value="NnrS"/>
    <property type="match status" value="1"/>
</dbReference>
<feature type="transmembrane region" description="Helical" evidence="1">
    <location>
        <begin position="295"/>
        <end position="317"/>
    </location>
</feature>
<accession>A0ABV5JGR6</accession>
<keyword evidence="3" id="KW-1185">Reference proteome</keyword>
<feature type="transmembrane region" description="Helical" evidence="1">
    <location>
        <begin position="216"/>
        <end position="234"/>
    </location>
</feature>
<feature type="transmembrane region" description="Helical" evidence="1">
    <location>
        <begin position="145"/>
        <end position="165"/>
    </location>
</feature>
<keyword evidence="1" id="KW-1133">Transmembrane helix</keyword>
<dbReference type="RefSeq" id="WP_213890347.1">
    <property type="nucleotide sequence ID" value="NZ_JAGFNU010000010.1"/>
</dbReference>
<evidence type="ECO:0000313" key="3">
    <source>
        <dbReference type="Proteomes" id="UP001589683"/>
    </source>
</evidence>
<feature type="transmembrane region" description="Helical" evidence="1">
    <location>
        <begin position="353"/>
        <end position="377"/>
    </location>
</feature>
<feature type="transmembrane region" description="Helical" evidence="1">
    <location>
        <begin position="177"/>
        <end position="195"/>
    </location>
</feature>
<feature type="transmembrane region" description="Helical" evidence="1">
    <location>
        <begin position="90"/>
        <end position="109"/>
    </location>
</feature>